<dbReference type="Gene3D" id="2.170.120.40">
    <property type="entry name" value="YbbR-like domain"/>
    <property type="match status" value="2"/>
</dbReference>
<dbReference type="InterPro" id="IPR053154">
    <property type="entry name" value="c-di-AMP_regulator"/>
</dbReference>
<dbReference type="EMBL" id="FQZV01000045">
    <property type="protein sequence ID" value="SHJ83714.1"/>
    <property type="molecule type" value="Genomic_DNA"/>
</dbReference>
<keyword evidence="3" id="KW-1185">Reference proteome</keyword>
<dbReference type="Proteomes" id="UP000184536">
    <property type="component" value="Unassembled WGS sequence"/>
</dbReference>
<proteinExistence type="predicted"/>
<feature type="region of interest" description="Disordered" evidence="1">
    <location>
        <begin position="411"/>
        <end position="431"/>
    </location>
</feature>
<sequence length="431" mass="48251">MKDKFKSLVERTRFFNRNTTPKLVSIIFALVMWLYVMGEVNPEMVIPLNNVSVQLMNVEDLNKSGLVIIGQQDYTVNVRIAGRRNDVYKVSPQDIIVRADLRGFHKGTNSIPLEVSGPPYITIQDVSPKQLKITLDEIVVRQRPVNVVTTGTPVPGFEPGDAVISPKEVMVEGPENIVNAVAQVVGEIPVTDQITEINERVPLIAVNAEGKTISGVQISQRYVEVKLPILPTKEVPIVLEFQGKPRDNYRITEVKLSQENISIKGPKEKLDGITEIKARSIDIEGIDKSTERNVNLLLPEGVTLLRDSKIPRVALTVERVLNKEFTYQRDEIAIDNIETGYRVELIKVPENIQVKVEAVESVMNVIQRGDIKLYINVDDLTEGKYSTDIALITDKKIEKLTAVPSRIDFEVKRDRDLQPGGSGQNDNQDSN</sequence>
<evidence type="ECO:0000313" key="3">
    <source>
        <dbReference type="Proteomes" id="UP000184536"/>
    </source>
</evidence>
<dbReference type="PANTHER" id="PTHR37804">
    <property type="entry name" value="CDAA REGULATORY PROTEIN CDAR"/>
    <property type="match status" value="1"/>
</dbReference>
<dbReference type="Pfam" id="PF07949">
    <property type="entry name" value="YbbR"/>
    <property type="match status" value="3"/>
</dbReference>
<dbReference type="InterPro" id="IPR012505">
    <property type="entry name" value="YbbR"/>
</dbReference>
<dbReference type="Gene3D" id="2.170.120.30">
    <property type="match status" value="2"/>
</dbReference>
<evidence type="ECO:0000313" key="2">
    <source>
        <dbReference type="EMBL" id="SHJ83714.1"/>
    </source>
</evidence>
<reference evidence="3" key="1">
    <citation type="submission" date="2016-11" db="EMBL/GenBank/DDBJ databases">
        <authorList>
            <person name="Varghese N."/>
            <person name="Submissions S."/>
        </authorList>
    </citation>
    <scope>NUCLEOTIDE SEQUENCE [LARGE SCALE GENOMIC DNA]</scope>
    <source>
        <strain evidence="3">DSM 17957</strain>
    </source>
</reference>
<gene>
    <name evidence="2" type="ORF">SAMN02745975_03005</name>
</gene>
<accession>A0A1M6MJZ6</accession>
<evidence type="ECO:0000256" key="1">
    <source>
        <dbReference type="SAM" id="MobiDB-lite"/>
    </source>
</evidence>
<protein>
    <submittedName>
        <fullName evidence="2">YbbR domain-containing protein</fullName>
    </submittedName>
</protein>
<dbReference type="AlphaFoldDB" id="A0A1M6MJZ6"/>
<dbReference type="STRING" id="1121919.SAMN02745975_03005"/>
<name>A0A1M6MJZ6_9FIRM</name>
<dbReference type="RefSeq" id="WP_190014569.1">
    <property type="nucleotide sequence ID" value="NZ_FQZV01000045.1"/>
</dbReference>
<dbReference type="PANTHER" id="PTHR37804:SF1">
    <property type="entry name" value="CDAA REGULATORY PROTEIN CDAR"/>
    <property type="match status" value="1"/>
</dbReference>
<organism evidence="2 3">
    <name type="scientific">Geosporobacter subterraneus DSM 17957</name>
    <dbReference type="NCBI Taxonomy" id="1121919"/>
    <lineage>
        <taxon>Bacteria</taxon>
        <taxon>Bacillati</taxon>
        <taxon>Bacillota</taxon>
        <taxon>Clostridia</taxon>
        <taxon>Peptostreptococcales</taxon>
        <taxon>Thermotaleaceae</taxon>
        <taxon>Geosporobacter</taxon>
    </lineage>
</organism>